<feature type="transmembrane region" description="Helical" evidence="1">
    <location>
        <begin position="367"/>
        <end position="385"/>
    </location>
</feature>
<sequence>MPAPLAAPQGPRFGGGIMLLVVLAALLSLFGIPGRWLWLDELLSANFSAEGPWATLVTVLRFDVHPPLYYLQLSLWMLPWQDDAWLMTNSVLWHGVAVALLAWAAAGRYGPRVGLGAGLLLAVSPAALAYADQVRMYAFIMAMIVWVWHAQTRWLEGRGGRMGWLWIALSQVAVTNSHTAGLLMLSGCVTLGAVTVMQQGRGRMLRWLAIELLVLVLSLLPLLIGMMRGVTHLAVPGTTEVLEVLRFLAGAADAPLPVAILLSLAILGGLVAAALRDRLLARDALTLILLPLLLAALLSYLHRPVWIERIFVPVLPFICLCLARACLRPVTPIAAVPGTLQDELTGRGADAERTAVRDQTQRRIGPALLLALAVIWLGLDLRYQIPRSKGDGFRLAAEAVQQQAVPGDTILFESDFSYWCFLWYFKGPDWGSPRQAFIMNADWARVMQRLPPVLTPLLGLGENDRTRLVNGVTTLLWDRQQPMPAIMGGQLFRLRGPDGAVAPIPGRRLVARQQYRQLVLEQWAPES</sequence>
<keyword evidence="3" id="KW-1185">Reference proteome</keyword>
<accession>A0ABS4AA72</accession>
<feature type="transmembrane region" description="Helical" evidence="1">
    <location>
        <begin position="12"/>
        <end position="32"/>
    </location>
</feature>
<feature type="transmembrane region" description="Helical" evidence="1">
    <location>
        <begin position="84"/>
        <end position="106"/>
    </location>
</feature>
<organism evidence="2 3">
    <name type="scientific">Pararoseomonas baculiformis</name>
    <dbReference type="NCBI Taxonomy" id="2820812"/>
    <lineage>
        <taxon>Bacteria</taxon>
        <taxon>Pseudomonadati</taxon>
        <taxon>Pseudomonadota</taxon>
        <taxon>Alphaproteobacteria</taxon>
        <taxon>Acetobacterales</taxon>
        <taxon>Acetobacteraceae</taxon>
        <taxon>Pararoseomonas</taxon>
    </lineage>
</organism>
<feature type="transmembrane region" description="Helical" evidence="1">
    <location>
        <begin position="307"/>
        <end position="327"/>
    </location>
</feature>
<keyword evidence="1" id="KW-1133">Transmembrane helix</keyword>
<name>A0ABS4AA72_9PROT</name>
<evidence type="ECO:0008006" key="4">
    <source>
        <dbReference type="Google" id="ProtNLM"/>
    </source>
</evidence>
<keyword evidence="1" id="KW-0812">Transmembrane</keyword>
<keyword evidence="1" id="KW-0472">Membrane</keyword>
<feature type="transmembrane region" description="Helical" evidence="1">
    <location>
        <begin position="247"/>
        <end position="272"/>
    </location>
</feature>
<evidence type="ECO:0000313" key="3">
    <source>
        <dbReference type="Proteomes" id="UP000681594"/>
    </source>
</evidence>
<evidence type="ECO:0000313" key="2">
    <source>
        <dbReference type="EMBL" id="MBP0443887.1"/>
    </source>
</evidence>
<dbReference type="Proteomes" id="UP000681594">
    <property type="component" value="Unassembled WGS sequence"/>
</dbReference>
<feature type="transmembrane region" description="Helical" evidence="1">
    <location>
        <begin position="113"/>
        <end position="131"/>
    </location>
</feature>
<gene>
    <name evidence="2" type="ORF">J8J14_03760</name>
</gene>
<feature type="transmembrane region" description="Helical" evidence="1">
    <location>
        <begin position="207"/>
        <end position="227"/>
    </location>
</feature>
<reference evidence="2 3" key="1">
    <citation type="submission" date="2021-03" db="EMBL/GenBank/DDBJ databases">
        <authorList>
            <person name="So Y."/>
        </authorList>
    </citation>
    <scope>NUCLEOTIDE SEQUENCE [LARGE SCALE GENOMIC DNA]</scope>
    <source>
        <strain evidence="2 3">SSH11</strain>
    </source>
</reference>
<feature type="transmembrane region" description="Helical" evidence="1">
    <location>
        <begin position="284"/>
        <end position="301"/>
    </location>
</feature>
<proteinExistence type="predicted"/>
<evidence type="ECO:0000256" key="1">
    <source>
        <dbReference type="SAM" id="Phobius"/>
    </source>
</evidence>
<comment type="caution">
    <text evidence="2">The sequence shown here is derived from an EMBL/GenBank/DDBJ whole genome shotgun (WGS) entry which is preliminary data.</text>
</comment>
<dbReference type="EMBL" id="JAGIZB010000003">
    <property type="protein sequence ID" value="MBP0443887.1"/>
    <property type="molecule type" value="Genomic_DNA"/>
</dbReference>
<protein>
    <recommendedName>
        <fullName evidence="4">Glycosyltransferase RgtA/B/C/D-like domain-containing protein</fullName>
    </recommendedName>
</protein>